<keyword evidence="2" id="KW-1185">Reference proteome</keyword>
<protein>
    <submittedName>
        <fullName evidence="1">Uncharacterized protein</fullName>
    </submittedName>
</protein>
<proteinExistence type="predicted"/>
<accession>U3A4W7</accession>
<name>U3A4W7_9EURY</name>
<reference evidence="1 2" key="1">
    <citation type="submission" date="2013-09" db="EMBL/GenBank/DDBJ databases">
        <title>Whole genome sequencing of Halarchaeum acidiphilum strain MH1-52-1.</title>
        <authorList>
            <person name="Shimane Y."/>
            <person name="Minegishi H."/>
            <person name="Nishi S."/>
            <person name="Echigo A."/>
            <person name="Shuto A."/>
            <person name="Konishi M."/>
            <person name="Ito T."/>
            <person name="Ohkuma M."/>
            <person name="Ohta Y."/>
            <person name="Nagano Y."/>
            <person name="Tsubouchi T."/>
            <person name="Mori K."/>
            <person name="Usui K."/>
            <person name="Kamekura M."/>
            <person name="Usami R."/>
            <person name="Takaki Y."/>
            <person name="Hatada Y."/>
        </authorList>
    </citation>
    <scope>NUCLEOTIDE SEQUENCE [LARGE SCALE GENOMIC DNA]</scope>
    <source>
        <strain evidence="1 2">JCM 16109</strain>
    </source>
</reference>
<comment type="caution">
    <text evidence="1">The sequence shown here is derived from an EMBL/GenBank/DDBJ whole genome shotgun (WGS) entry which is preliminary data.</text>
</comment>
<sequence length="395" mass="41606">MSGDGAVEFTVDATDAILYDDAVHESLTTTVAAGTTERIKFMGEVTSVGVGGVTAAFDSERYPDAAASARLQAAAVAERTEAFRRAASEADGRVRHDVDGVYLVSNTTGDEPNDSTVHYLTDLSRGDEATITISRNRRSGEIAHVETVYEWKTSCDTTSKVTSESLQLADGASVQTASVETTTQEYDVPEERLRSAGGSVTTQGLIDDASDLLGDIWDGLTSVADTIAGLGESMLQTVIEESGVDQNDLAISSGQIVCNSITAVQDLATEFINTKYVYDVARWSDVDLGKLLWKVRRTGYDSVVSVATSDAFAEFGDGDWSYGSCITVVRLALDVGICGFGVSAFCAGTNWWNLGLGAAPCTIALGALCSLAVAALPDARELCSAANEPTGWSVC</sequence>
<gene>
    <name evidence="1" type="ORF">MBEHAL_1449</name>
</gene>
<organism evidence="1 2">
    <name type="scientific">Halarchaeum acidiphilum MH1-52-1</name>
    <dbReference type="NCBI Taxonomy" id="1261545"/>
    <lineage>
        <taxon>Archaea</taxon>
        <taxon>Methanobacteriati</taxon>
        <taxon>Methanobacteriota</taxon>
        <taxon>Stenosarchaea group</taxon>
        <taxon>Halobacteria</taxon>
        <taxon>Halobacteriales</taxon>
        <taxon>Halobacteriaceae</taxon>
    </lineage>
</organism>
<dbReference type="OrthoDB" id="267724at2157"/>
<dbReference type="RefSeq" id="WP_020221142.1">
    <property type="nucleotide sequence ID" value="NZ_BANO01000036.1"/>
</dbReference>
<dbReference type="EMBL" id="BATA01000031">
    <property type="protein sequence ID" value="GAD52689.1"/>
    <property type="molecule type" value="Genomic_DNA"/>
</dbReference>
<dbReference type="AlphaFoldDB" id="U3A4W7"/>
<evidence type="ECO:0000313" key="2">
    <source>
        <dbReference type="Proteomes" id="UP000016986"/>
    </source>
</evidence>
<evidence type="ECO:0000313" key="1">
    <source>
        <dbReference type="EMBL" id="GAD52689.1"/>
    </source>
</evidence>
<dbReference type="eggNOG" id="arCOG10187">
    <property type="taxonomic scope" value="Archaea"/>
</dbReference>
<dbReference type="Proteomes" id="UP000016986">
    <property type="component" value="Unassembled WGS sequence"/>
</dbReference>